<dbReference type="SUPFAM" id="SSF53474">
    <property type="entry name" value="alpha/beta-Hydrolases"/>
    <property type="match status" value="1"/>
</dbReference>
<evidence type="ECO:0000313" key="2">
    <source>
        <dbReference type="EMBL" id="SEI55802.1"/>
    </source>
</evidence>
<dbReference type="GO" id="GO:0016787">
    <property type="term" value="F:hydrolase activity"/>
    <property type="evidence" value="ECO:0007669"/>
    <property type="project" value="UniProtKB-KW"/>
</dbReference>
<sequence>MKKIIKRVIGIILVLVLVLAMAFGIYVNDYYHATHAANNILTAEQKKAAKDDQLLVFKPEGQIKAGFIFYPGGKVEYKAYAPLLKKLANQGILCLCPHMPFNLAVFASDKAEGMQKEYPEVTKWYIGGHSLGGVMASQYAYKHQKDFDGMIFLASYPTHSFKNSSLKAITLYGSQDHVLNKKSYQKNKKNFPKQTKEVIIEGGNHGQFANYGKQSGDGKASITSLQQQEETVEAIMQWMKN</sequence>
<keyword evidence="3" id="KW-1185">Reference proteome</keyword>
<protein>
    <submittedName>
        <fullName evidence="2">Alpha/beta hydrolase family protein</fullName>
    </submittedName>
</protein>
<dbReference type="Pfam" id="PF12695">
    <property type="entry name" value="Abhydrolase_5"/>
    <property type="match status" value="1"/>
</dbReference>
<feature type="domain" description="Alpha/beta hydrolase fold-5" evidence="1">
    <location>
        <begin position="67"/>
        <end position="229"/>
    </location>
</feature>
<gene>
    <name evidence="2" type="ORF">SAMN04487834_100937</name>
</gene>
<organism evidence="2 3">
    <name type="scientific">Sharpea azabuensis</name>
    <dbReference type="NCBI Taxonomy" id="322505"/>
    <lineage>
        <taxon>Bacteria</taxon>
        <taxon>Bacillati</taxon>
        <taxon>Bacillota</taxon>
        <taxon>Erysipelotrichia</taxon>
        <taxon>Erysipelotrichales</taxon>
        <taxon>Coprobacillaceae</taxon>
        <taxon>Sharpea</taxon>
    </lineage>
</organism>
<evidence type="ECO:0000313" key="3">
    <source>
        <dbReference type="Proteomes" id="UP000183028"/>
    </source>
</evidence>
<dbReference type="EMBL" id="FNYK01000009">
    <property type="protein sequence ID" value="SEI55802.1"/>
    <property type="molecule type" value="Genomic_DNA"/>
</dbReference>
<dbReference type="OrthoDB" id="9780932at2"/>
<evidence type="ECO:0000259" key="1">
    <source>
        <dbReference type="Pfam" id="PF12695"/>
    </source>
</evidence>
<dbReference type="AlphaFoldDB" id="A0A1H6RX87"/>
<dbReference type="RefSeq" id="WP_074731413.1">
    <property type="nucleotide sequence ID" value="NZ_FNYK01000009.1"/>
</dbReference>
<accession>A0A1H6RX87</accession>
<dbReference type="eggNOG" id="COG2267">
    <property type="taxonomic scope" value="Bacteria"/>
</dbReference>
<reference evidence="3" key="1">
    <citation type="submission" date="2016-10" db="EMBL/GenBank/DDBJ databases">
        <authorList>
            <person name="Varghese N."/>
        </authorList>
    </citation>
    <scope>NUCLEOTIDE SEQUENCE [LARGE SCALE GENOMIC DNA]</scope>
    <source>
        <strain evidence="3">DSM 20406</strain>
    </source>
</reference>
<dbReference type="Proteomes" id="UP000183028">
    <property type="component" value="Unassembled WGS sequence"/>
</dbReference>
<name>A0A1H6RX87_9FIRM</name>
<keyword evidence="2" id="KW-0378">Hydrolase</keyword>
<dbReference type="InterPro" id="IPR029059">
    <property type="entry name" value="AB_hydrolase_5"/>
</dbReference>
<proteinExistence type="predicted"/>
<dbReference type="InterPro" id="IPR029058">
    <property type="entry name" value="AB_hydrolase_fold"/>
</dbReference>
<dbReference type="Gene3D" id="3.40.50.1820">
    <property type="entry name" value="alpha/beta hydrolase"/>
    <property type="match status" value="1"/>
</dbReference>
<dbReference type="STRING" id="322505.SAMN04487836_1406"/>